<keyword evidence="2" id="KW-0732">Signal</keyword>
<dbReference type="PANTHER" id="PTHR47460">
    <property type="entry name" value="SERINE/THREONINE-PROTEIN KINASE-LIKE PROTEIN ACR4"/>
    <property type="match status" value="1"/>
</dbReference>
<accession>A0A078JL22</accession>
<sequence>MRMCERRAWEGWNLLAKLVLFTNLWHLVSSLGSMSSIAISYGEGGSVFCGLKSDGSHLVGCYGSNAAILYGTPAHFQFIGLTGGDGFMCGLLMQSHQPYCWGNMLVITISAV</sequence>
<dbReference type="EMBL" id="LK035063">
    <property type="protein sequence ID" value="CDY66067.1"/>
    <property type="molecule type" value="Genomic_DNA"/>
</dbReference>
<evidence type="ECO:0000313" key="3">
    <source>
        <dbReference type="EMBL" id="CDY66067.1"/>
    </source>
</evidence>
<evidence type="ECO:0000313" key="4">
    <source>
        <dbReference type="Proteomes" id="UP000028999"/>
    </source>
</evidence>
<evidence type="ECO:0000256" key="2">
    <source>
        <dbReference type="SAM" id="SignalP"/>
    </source>
</evidence>
<dbReference type="STRING" id="3708.A0A078JL22"/>
<evidence type="ECO:0000256" key="1">
    <source>
        <dbReference type="ARBA" id="ARBA00012513"/>
    </source>
</evidence>
<dbReference type="GO" id="GO:0004674">
    <property type="term" value="F:protein serine/threonine kinase activity"/>
    <property type="evidence" value="ECO:0007669"/>
    <property type="project" value="UniProtKB-KW"/>
</dbReference>
<dbReference type="PaxDb" id="3708-A0A078JL22"/>
<reference evidence="3 4" key="1">
    <citation type="journal article" date="2014" name="Science">
        <title>Plant genetics. Early allopolyploid evolution in the post-Neolithic Brassica napus oilseed genome.</title>
        <authorList>
            <person name="Chalhoub B."/>
            <person name="Denoeud F."/>
            <person name="Liu S."/>
            <person name="Parkin I.A."/>
            <person name="Tang H."/>
            <person name="Wang X."/>
            <person name="Chiquet J."/>
            <person name="Belcram H."/>
            <person name="Tong C."/>
            <person name="Samans B."/>
            <person name="Correa M."/>
            <person name="Da Silva C."/>
            <person name="Just J."/>
            <person name="Falentin C."/>
            <person name="Koh C.S."/>
            <person name="Le Clainche I."/>
            <person name="Bernard M."/>
            <person name="Bento P."/>
            <person name="Noel B."/>
            <person name="Labadie K."/>
            <person name="Alberti A."/>
            <person name="Charles M."/>
            <person name="Arnaud D."/>
            <person name="Guo H."/>
            <person name="Daviaud C."/>
            <person name="Alamery S."/>
            <person name="Jabbari K."/>
            <person name="Zhao M."/>
            <person name="Edger P.P."/>
            <person name="Chelaifa H."/>
            <person name="Tack D."/>
            <person name="Lassalle G."/>
            <person name="Mestiri I."/>
            <person name="Schnel N."/>
            <person name="Le Paslier M.C."/>
            <person name="Fan G."/>
            <person name="Renault V."/>
            <person name="Bayer P.E."/>
            <person name="Golicz A.A."/>
            <person name="Manoli S."/>
            <person name="Lee T.H."/>
            <person name="Thi V.H."/>
            <person name="Chalabi S."/>
            <person name="Hu Q."/>
            <person name="Fan C."/>
            <person name="Tollenaere R."/>
            <person name="Lu Y."/>
            <person name="Battail C."/>
            <person name="Shen J."/>
            <person name="Sidebottom C.H."/>
            <person name="Wang X."/>
            <person name="Canaguier A."/>
            <person name="Chauveau A."/>
            <person name="Berard A."/>
            <person name="Deniot G."/>
            <person name="Guan M."/>
            <person name="Liu Z."/>
            <person name="Sun F."/>
            <person name="Lim Y.P."/>
            <person name="Lyons E."/>
            <person name="Town C.D."/>
            <person name="Bancroft I."/>
            <person name="Wang X."/>
            <person name="Meng J."/>
            <person name="Ma J."/>
            <person name="Pires J.C."/>
            <person name="King G.J."/>
            <person name="Brunel D."/>
            <person name="Delourme R."/>
            <person name="Renard M."/>
            <person name="Aury J.M."/>
            <person name="Adams K.L."/>
            <person name="Batley J."/>
            <person name="Snowdon R.J."/>
            <person name="Tost J."/>
            <person name="Edwards D."/>
            <person name="Zhou Y."/>
            <person name="Hua W."/>
            <person name="Sharpe A.G."/>
            <person name="Paterson A.H."/>
            <person name="Guan C."/>
            <person name="Wincker P."/>
        </authorList>
    </citation>
    <scope>NUCLEOTIDE SEQUENCE [LARGE SCALE GENOMIC DNA]</scope>
    <source>
        <strain evidence="4">cv. Darmor-bzh</strain>
    </source>
</reference>
<dbReference type="Gramene" id="CDY66067">
    <property type="protein sequence ID" value="CDY66067"/>
    <property type="gene ID" value="GSBRNA2T00051262001"/>
</dbReference>
<dbReference type="PANTHER" id="PTHR47460:SF1">
    <property type="entry name" value="SERINE_THREONINE-PROTEIN KINASE-LIKE PROTEIN ACR4"/>
    <property type="match status" value="1"/>
</dbReference>
<proteinExistence type="predicted"/>
<name>A0A078JL22_BRANA</name>
<dbReference type="EC" id="2.7.11.1" evidence="1"/>
<feature type="chain" id="PRO_5001739669" description="non-specific serine/threonine protein kinase" evidence="2">
    <location>
        <begin position="31"/>
        <end position="112"/>
    </location>
</feature>
<feature type="signal peptide" evidence="2">
    <location>
        <begin position="1"/>
        <end position="30"/>
    </location>
</feature>
<organism evidence="3 4">
    <name type="scientific">Brassica napus</name>
    <name type="common">Rape</name>
    <dbReference type="NCBI Taxonomy" id="3708"/>
    <lineage>
        <taxon>Eukaryota</taxon>
        <taxon>Viridiplantae</taxon>
        <taxon>Streptophyta</taxon>
        <taxon>Embryophyta</taxon>
        <taxon>Tracheophyta</taxon>
        <taxon>Spermatophyta</taxon>
        <taxon>Magnoliopsida</taxon>
        <taxon>eudicotyledons</taxon>
        <taxon>Gunneridae</taxon>
        <taxon>Pentapetalae</taxon>
        <taxon>rosids</taxon>
        <taxon>malvids</taxon>
        <taxon>Brassicales</taxon>
        <taxon>Brassicaceae</taxon>
        <taxon>Brassiceae</taxon>
        <taxon>Brassica</taxon>
    </lineage>
</organism>
<gene>
    <name evidence="3" type="primary">BnaC08g48950D</name>
    <name evidence="3" type="ORF">GSBRNA2T00051262001</name>
</gene>
<dbReference type="AlphaFoldDB" id="A0A078JL22"/>
<dbReference type="Proteomes" id="UP000028999">
    <property type="component" value="Unassembled WGS sequence"/>
</dbReference>
<protein>
    <recommendedName>
        <fullName evidence="1">non-specific serine/threonine protein kinase</fullName>
        <ecNumber evidence="1">2.7.11.1</ecNumber>
    </recommendedName>
</protein>
<keyword evidence="4" id="KW-1185">Reference proteome</keyword>